<reference evidence="2 3" key="1">
    <citation type="submission" date="2019-04" db="EMBL/GenBank/DDBJ databases">
        <title>Friends and foes A comparative genomics study of 23 Aspergillus species from section Flavi.</title>
        <authorList>
            <consortium name="DOE Joint Genome Institute"/>
            <person name="Kjaerbolling I."/>
            <person name="Vesth T."/>
            <person name="Frisvad J.C."/>
            <person name="Nybo J.L."/>
            <person name="Theobald S."/>
            <person name="Kildgaard S."/>
            <person name="Isbrandt T."/>
            <person name="Kuo A."/>
            <person name="Sato A."/>
            <person name="Lyhne E.K."/>
            <person name="Kogle M.E."/>
            <person name="Wiebenga A."/>
            <person name="Kun R.S."/>
            <person name="Lubbers R.J."/>
            <person name="Makela M.R."/>
            <person name="Barry K."/>
            <person name="Chovatia M."/>
            <person name="Clum A."/>
            <person name="Daum C."/>
            <person name="Haridas S."/>
            <person name="He G."/>
            <person name="LaButti K."/>
            <person name="Lipzen A."/>
            <person name="Mondo S."/>
            <person name="Riley R."/>
            <person name="Salamov A."/>
            <person name="Simmons B.A."/>
            <person name="Magnuson J.K."/>
            <person name="Henrissat B."/>
            <person name="Mortensen U.H."/>
            <person name="Larsen T.O."/>
            <person name="Devries R.P."/>
            <person name="Grigoriev I.V."/>
            <person name="Machida M."/>
            <person name="Baker S.E."/>
            <person name="Andersen M.R."/>
        </authorList>
    </citation>
    <scope>NUCLEOTIDE SEQUENCE [LARGE SCALE GENOMIC DNA]</scope>
    <source>
        <strain evidence="2 3">IBT 18842</strain>
    </source>
</reference>
<protein>
    <submittedName>
        <fullName evidence="2">Uncharacterized protein</fullName>
    </submittedName>
</protein>
<proteinExistence type="predicted"/>
<keyword evidence="1" id="KW-0732">Signal</keyword>
<evidence type="ECO:0000313" key="2">
    <source>
        <dbReference type="EMBL" id="KAE8154879.1"/>
    </source>
</evidence>
<sequence length="99" mass="10884">MKIQFLALSLGTLFIGKTLACEAAGGTKKNCEWFGTAPACGYTNNEIGDKVDGWTLVDWTKDKTSNAYCYNEKHVLYGTCCGEYGSGCLSGYKRLWCKD</sequence>
<dbReference type="AlphaFoldDB" id="A0A5N6U8Y6"/>
<dbReference type="EMBL" id="ML742026">
    <property type="protein sequence ID" value="KAE8154879.1"/>
    <property type="molecule type" value="Genomic_DNA"/>
</dbReference>
<accession>A0A5N6U8Y6</accession>
<dbReference type="Proteomes" id="UP000325780">
    <property type="component" value="Unassembled WGS sequence"/>
</dbReference>
<keyword evidence="3" id="KW-1185">Reference proteome</keyword>
<gene>
    <name evidence="2" type="ORF">BDV25DRAFT_135521</name>
</gene>
<evidence type="ECO:0000256" key="1">
    <source>
        <dbReference type="SAM" id="SignalP"/>
    </source>
</evidence>
<organism evidence="2 3">
    <name type="scientific">Aspergillus avenaceus</name>
    <dbReference type="NCBI Taxonomy" id="36643"/>
    <lineage>
        <taxon>Eukaryota</taxon>
        <taxon>Fungi</taxon>
        <taxon>Dikarya</taxon>
        <taxon>Ascomycota</taxon>
        <taxon>Pezizomycotina</taxon>
        <taxon>Eurotiomycetes</taxon>
        <taxon>Eurotiomycetidae</taxon>
        <taxon>Eurotiales</taxon>
        <taxon>Aspergillaceae</taxon>
        <taxon>Aspergillus</taxon>
        <taxon>Aspergillus subgen. Circumdati</taxon>
    </lineage>
</organism>
<evidence type="ECO:0000313" key="3">
    <source>
        <dbReference type="Proteomes" id="UP000325780"/>
    </source>
</evidence>
<name>A0A5N6U8Y6_ASPAV</name>
<feature type="signal peptide" evidence="1">
    <location>
        <begin position="1"/>
        <end position="20"/>
    </location>
</feature>
<dbReference type="OrthoDB" id="4509620at2759"/>
<feature type="chain" id="PRO_5024973141" evidence="1">
    <location>
        <begin position="21"/>
        <end position="99"/>
    </location>
</feature>